<feature type="domain" description="Protein kinase" evidence="1">
    <location>
        <begin position="174"/>
        <end position="341"/>
    </location>
</feature>
<proteinExistence type="predicted"/>
<dbReference type="AlphaFoldDB" id="A0A8H7MEK5"/>
<dbReference type="GO" id="GO:0005524">
    <property type="term" value="F:ATP binding"/>
    <property type="evidence" value="ECO:0007669"/>
    <property type="project" value="InterPro"/>
</dbReference>
<reference evidence="2" key="2">
    <citation type="submission" date="2020-09" db="EMBL/GenBank/DDBJ databases">
        <title>Reference genome assembly for Australian Ascochyta lentis isolate Al4.</title>
        <authorList>
            <person name="Lee R.C."/>
            <person name="Farfan-Caceres L.M."/>
            <person name="Debler J.W."/>
            <person name="Williams A.H."/>
            <person name="Henares B.M."/>
        </authorList>
    </citation>
    <scope>NUCLEOTIDE SEQUENCE</scope>
    <source>
        <strain evidence="2">Al4</strain>
    </source>
</reference>
<dbReference type="InterPro" id="IPR008271">
    <property type="entry name" value="Ser/Thr_kinase_AS"/>
</dbReference>
<dbReference type="EMBL" id="RZGK01000019">
    <property type="protein sequence ID" value="KAF9692108.1"/>
    <property type="molecule type" value="Genomic_DNA"/>
</dbReference>
<dbReference type="Proteomes" id="UP000651452">
    <property type="component" value="Unassembled WGS sequence"/>
</dbReference>
<organism evidence="2 3">
    <name type="scientific">Ascochyta lentis</name>
    <dbReference type="NCBI Taxonomy" id="205686"/>
    <lineage>
        <taxon>Eukaryota</taxon>
        <taxon>Fungi</taxon>
        <taxon>Dikarya</taxon>
        <taxon>Ascomycota</taxon>
        <taxon>Pezizomycotina</taxon>
        <taxon>Dothideomycetes</taxon>
        <taxon>Pleosporomycetidae</taxon>
        <taxon>Pleosporales</taxon>
        <taxon>Pleosporineae</taxon>
        <taxon>Didymellaceae</taxon>
        <taxon>Ascochyta</taxon>
    </lineage>
</organism>
<keyword evidence="3" id="KW-1185">Reference proteome</keyword>
<accession>A0A8H7MEK5</accession>
<dbReference type="InterPro" id="IPR000719">
    <property type="entry name" value="Prot_kinase_dom"/>
</dbReference>
<dbReference type="GO" id="GO:0004672">
    <property type="term" value="F:protein kinase activity"/>
    <property type="evidence" value="ECO:0007669"/>
    <property type="project" value="InterPro"/>
</dbReference>
<dbReference type="OrthoDB" id="5986190at2759"/>
<gene>
    <name evidence="2" type="ORF">EKO04_009934</name>
</gene>
<protein>
    <recommendedName>
        <fullName evidence="1">Protein kinase domain-containing protein</fullName>
    </recommendedName>
</protein>
<name>A0A8H7MEK5_9PLEO</name>
<dbReference type="Gene3D" id="1.10.510.10">
    <property type="entry name" value="Transferase(Phosphotransferase) domain 1"/>
    <property type="match status" value="1"/>
</dbReference>
<dbReference type="PROSITE" id="PS50011">
    <property type="entry name" value="PROTEIN_KINASE_DOM"/>
    <property type="match status" value="1"/>
</dbReference>
<evidence type="ECO:0000259" key="1">
    <source>
        <dbReference type="PROSITE" id="PS50011"/>
    </source>
</evidence>
<evidence type="ECO:0000313" key="3">
    <source>
        <dbReference type="Proteomes" id="UP000651452"/>
    </source>
</evidence>
<sequence>MARDVESFQSLRGSLSRSLRQEAHIPVIIDERNVMTEKNEQRFFPAGTATKILTINKLERLFTQVTAADPTIELQPRWLAQKADRRELHVFLATLIISNCNLDVLESFTQKIVAQGTVGHSLWNLPIEGLVYLKNILGGDEVAADDFHRHQYDFLAPVIEKNNEIKGNFQRLPFLSEVLIGEGSFGKIYKVVISPNHFRFDSSSINDRELTLARKQFLLEADTHAHENERKVLLDIVRNSKKSINIMEGWGSLEFGSTFSLFMPLAICDLQQFMERNPSPPTLPKEKAVFVERAIGLAGAIVFLHEELESPVYEKFSCFHMDLKPQNILVVNDEVTEAIRF</sequence>
<dbReference type="PROSITE" id="PS00108">
    <property type="entry name" value="PROTEIN_KINASE_ST"/>
    <property type="match status" value="1"/>
</dbReference>
<dbReference type="SUPFAM" id="SSF56112">
    <property type="entry name" value="Protein kinase-like (PK-like)"/>
    <property type="match status" value="1"/>
</dbReference>
<reference evidence="2" key="1">
    <citation type="submission" date="2018-12" db="EMBL/GenBank/DDBJ databases">
        <authorList>
            <person name="Syme R.A."/>
            <person name="Farfan-Caceres L."/>
            <person name="Lichtenzveig J."/>
        </authorList>
    </citation>
    <scope>NUCLEOTIDE SEQUENCE</scope>
    <source>
        <strain evidence="2">Al4</strain>
    </source>
</reference>
<comment type="caution">
    <text evidence="2">The sequence shown here is derived from an EMBL/GenBank/DDBJ whole genome shotgun (WGS) entry which is preliminary data.</text>
</comment>
<dbReference type="InterPro" id="IPR011009">
    <property type="entry name" value="Kinase-like_dom_sf"/>
</dbReference>
<evidence type="ECO:0000313" key="2">
    <source>
        <dbReference type="EMBL" id="KAF9692108.1"/>
    </source>
</evidence>